<dbReference type="NCBIfam" id="TIGR02097">
    <property type="entry name" value="yccV"/>
    <property type="match status" value="1"/>
</dbReference>
<dbReference type="Gene3D" id="2.70.130.10">
    <property type="entry name" value="Mannose-6-phosphate receptor binding domain"/>
    <property type="match status" value="2"/>
</dbReference>
<reference evidence="7" key="2">
    <citation type="submission" date="2013-10" db="EMBL/GenBank/DDBJ databases">
        <authorList>
            <person name="Aslett M."/>
        </authorList>
    </citation>
    <scope>NUCLEOTIDE SEQUENCE [LARGE SCALE GENOMIC DNA]</scope>
    <source>
        <strain evidence="7">Houghton</strain>
    </source>
</reference>
<keyword evidence="7" id="KW-0378">Hydrolase</keyword>
<feature type="domain" description="MRH" evidence="6">
    <location>
        <begin position="283"/>
        <end position="448"/>
    </location>
</feature>
<dbReference type="PANTHER" id="PTHR15414">
    <property type="entry name" value="OS-9-RELATED"/>
    <property type="match status" value="1"/>
</dbReference>
<dbReference type="EMBL" id="HG697215">
    <property type="protein sequence ID" value="CDI87320.1"/>
    <property type="molecule type" value="Genomic_DNA"/>
</dbReference>
<dbReference type="SUPFAM" id="SSF141255">
    <property type="entry name" value="YccV-like"/>
    <property type="match status" value="1"/>
</dbReference>
<name>U6H4E0_9EIME</name>
<dbReference type="InterPro" id="IPR036623">
    <property type="entry name" value="Hemimethylated_DNA-bd_sf"/>
</dbReference>
<dbReference type="GO" id="GO:0016787">
    <property type="term" value="F:hydrolase activity"/>
    <property type="evidence" value="ECO:0007669"/>
    <property type="project" value="UniProtKB-KW"/>
</dbReference>
<dbReference type="VEuPathDB" id="ToxoDB:EPH_0075760"/>
<evidence type="ECO:0000259" key="6">
    <source>
        <dbReference type="PROSITE" id="PS51914"/>
    </source>
</evidence>
<reference evidence="7" key="1">
    <citation type="submission" date="2013-10" db="EMBL/GenBank/DDBJ databases">
        <title>Genomic analysis of the causative agents of coccidiosis in chickens.</title>
        <authorList>
            <person name="Reid A.J."/>
            <person name="Blake D."/>
            <person name="Billington K."/>
            <person name="Browne H."/>
            <person name="Dunn M."/>
            <person name="Hung S."/>
            <person name="Kawahara F."/>
            <person name="Miranda-Saavedra D."/>
            <person name="Mourier T."/>
            <person name="Nagra H."/>
            <person name="Otto T.D."/>
            <person name="Rawlings N."/>
            <person name="Sanchez A."/>
            <person name="Sanders M."/>
            <person name="Subramaniam C."/>
            <person name="Tay Y."/>
            <person name="Dear P."/>
            <person name="Doerig C."/>
            <person name="Gruber A."/>
            <person name="Parkinson J."/>
            <person name="Shirley M."/>
            <person name="Wan K.L."/>
            <person name="Berriman M."/>
            <person name="Tomley F."/>
            <person name="Pain A."/>
        </authorList>
    </citation>
    <scope>NUCLEOTIDE SEQUENCE [LARGE SCALE GENOMIC DNA]</scope>
    <source>
        <strain evidence="7">Houghton</strain>
    </source>
</reference>
<feature type="chain" id="PRO_5004670479" evidence="5">
    <location>
        <begin position="24"/>
        <end position="665"/>
    </location>
</feature>
<dbReference type="GO" id="GO:0005788">
    <property type="term" value="C:endoplasmic reticulum lumen"/>
    <property type="evidence" value="ECO:0007669"/>
    <property type="project" value="TreeGrafter"/>
</dbReference>
<dbReference type="GO" id="GO:0030970">
    <property type="term" value="P:retrograde protein transport, ER to cytosol"/>
    <property type="evidence" value="ECO:0007669"/>
    <property type="project" value="TreeGrafter"/>
</dbReference>
<dbReference type="AlphaFoldDB" id="U6H4E0"/>
<dbReference type="InterPro" id="IPR011722">
    <property type="entry name" value="Hemimethylated_DNA-bd_dom"/>
</dbReference>
<dbReference type="Pfam" id="PF08755">
    <property type="entry name" value="YccV-like"/>
    <property type="match status" value="1"/>
</dbReference>
<organism evidence="7 8">
    <name type="scientific">Eimeria praecox</name>
    <dbReference type="NCBI Taxonomy" id="51316"/>
    <lineage>
        <taxon>Eukaryota</taxon>
        <taxon>Sar</taxon>
        <taxon>Alveolata</taxon>
        <taxon>Apicomplexa</taxon>
        <taxon>Conoidasida</taxon>
        <taxon>Coccidia</taxon>
        <taxon>Eucoccidiorida</taxon>
        <taxon>Eimeriorina</taxon>
        <taxon>Eimeriidae</taxon>
        <taxon>Eimeria</taxon>
    </lineage>
</organism>
<dbReference type="InterPro" id="IPR045149">
    <property type="entry name" value="OS-9-like"/>
</dbReference>
<keyword evidence="3" id="KW-0256">Endoplasmic reticulum</keyword>
<evidence type="ECO:0000256" key="4">
    <source>
        <dbReference type="ARBA" id="ARBA00023157"/>
    </source>
</evidence>
<dbReference type="SMART" id="SM00992">
    <property type="entry name" value="YccV-like"/>
    <property type="match status" value="1"/>
</dbReference>
<evidence type="ECO:0000313" key="8">
    <source>
        <dbReference type="Proteomes" id="UP000018201"/>
    </source>
</evidence>
<feature type="signal peptide" evidence="5">
    <location>
        <begin position="1"/>
        <end position="23"/>
    </location>
</feature>
<dbReference type="PANTHER" id="PTHR15414:SF0">
    <property type="entry name" value="ENDOPLASMIC RETICULUM LECTIN 1"/>
    <property type="match status" value="1"/>
</dbReference>
<sequence>MGVLSRTLSSWLLYFHFLSFASTTTEGSAARPETASPEPADNPNSVIQIDFSRQFEGIDIPKCARQQIVQVTLADRDVACLLPRRSSIGLQMLDRLQQFLTDSPDEDPEKALIVEDNPQEASEECTLPTRLSKELHVGSPELQSYLRAARLRWLLDRCFRFSDVGVKDWRYELCIGRKITLFKSNALSGKTVGKTLFELGTYASSMDQLWADGTMTQWYTGGTDGRRTEVRFVCGDTHPRVKGISGPHEGKYRVWLEAPMFCDYRENAPEPPLTEALIRSLEGWCSTFTTDGWWSYEYCHPDSLVEFHKEPNGDVTGPMHLLGTLHASGDAAEMIFKRPNPANPTLRGTDTLPPKANGSPRFKFLPVEIIERPKQFSKSPIPASNKVLALQLTNGTPCEGTDVQRSTRVLFECPVDFPVLASHRIVHIEETSFCTYELLIQTPLVCPHPKLLPPRPLDAQAVLGYPVGAPFSHSPVPASWKGLDEANGDTEDTDKRGTLEAKPPVSAQLEAVPKQMLEMFKPGASPFFGLSSDVRRRISVEEPQFKIGEIVRHRWWQYTAVVLSWDASCRAPEDWLTRVYATYPQTIKETPHYLLLVHNPTEGASDWPSYAYVPEAGLEPVSGDISEFVHPDVASYFEPFAGRQRHLQLLSDSFLATRFPADMGI</sequence>
<evidence type="ECO:0000256" key="1">
    <source>
        <dbReference type="ARBA" id="ARBA00004240"/>
    </source>
</evidence>
<protein>
    <submittedName>
        <fullName evidence="7">Ubiquitin carboxyl-terminal hydrolase, putative</fullName>
    </submittedName>
</protein>
<dbReference type="InterPro" id="IPR044865">
    <property type="entry name" value="MRH_dom"/>
</dbReference>
<dbReference type="GO" id="GO:0030968">
    <property type="term" value="P:endoplasmic reticulum unfolded protein response"/>
    <property type="evidence" value="ECO:0007669"/>
    <property type="project" value="InterPro"/>
</dbReference>
<evidence type="ECO:0000256" key="2">
    <source>
        <dbReference type="ARBA" id="ARBA00022729"/>
    </source>
</evidence>
<dbReference type="Proteomes" id="UP000018201">
    <property type="component" value="Unassembled WGS sequence"/>
</dbReference>
<proteinExistence type="predicted"/>
<evidence type="ECO:0000256" key="3">
    <source>
        <dbReference type="ARBA" id="ARBA00022824"/>
    </source>
</evidence>
<evidence type="ECO:0000313" key="7">
    <source>
        <dbReference type="EMBL" id="CDI87320.1"/>
    </source>
</evidence>
<dbReference type="Gene3D" id="2.30.30.390">
    <property type="entry name" value="Hemimethylated DNA-binding domain"/>
    <property type="match status" value="1"/>
</dbReference>
<keyword evidence="8" id="KW-1185">Reference proteome</keyword>
<dbReference type="PROSITE" id="PS51914">
    <property type="entry name" value="MRH"/>
    <property type="match status" value="1"/>
</dbReference>
<evidence type="ECO:0000256" key="5">
    <source>
        <dbReference type="SAM" id="SignalP"/>
    </source>
</evidence>
<keyword evidence="2 5" id="KW-0732">Signal</keyword>
<comment type="subcellular location">
    <subcellularLocation>
        <location evidence="1">Endoplasmic reticulum</location>
    </subcellularLocation>
</comment>
<gene>
    <name evidence="7" type="ORF">EPH_0075760</name>
</gene>
<keyword evidence="4" id="KW-1015">Disulfide bond</keyword>
<dbReference type="GO" id="GO:0003677">
    <property type="term" value="F:DNA binding"/>
    <property type="evidence" value="ECO:0007669"/>
    <property type="project" value="InterPro"/>
</dbReference>
<dbReference type="OrthoDB" id="448954at2759"/>
<accession>U6H4E0</accession>
<dbReference type="InterPro" id="IPR009011">
    <property type="entry name" value="Man6P_isomerase_rcpt-bd_dom_sf"/>
</dbReference>
<dbReference type="SUPFAM" id="SSF50911">
    <property type="entry name" value="Mannose 6-phosphate receptor domain"/>
    <property type="match status" value="1"/>
</dbReference>